<evidence type="ECO:0000259" key="1">
    <source>
        <dbReference type="PROSITE" id="PS51186"/>
    </source>
</evidence>
<dbReference type="PANTHER" id="PTHR43072:SF8">
    <property type="entry name" value="ACYLTRANSFERASE FABY-RELATED"/>
    <property type="match status" value="1"/>
</dbReference>
<dbReference type="PROSITE" id="PS51186">
    <property type="entry name" value="GNAT"/>
    <property type="match status" value="1"/>
</dbReference>
<dbReference type="Proteomes" id="UP000007564">
    <property type="component" value="Chromosome"/>
</dbReference>
<dbReference type="OrthoDB" id="5459937at2"/>
<gene>
    <name evidence="2" type="ORF">BN112_2991</name>
</gene>
<organism evidence="2 3">
    <name type="scientific">Bordetella bronchiseptica 253</name>
    <dbReference type="NCBI Taxonomy" id="568707"/>
    <lineage>
        <taxon>Bacteria</taxon>
        <taxon>Pseudomonadati</taxon>
        <taxon>Pseudomonadota</taxon>
        <taxon>Betaproteobacteria</taxon>
        <taxon>Burkholderiales</taxon>
        <taxon>Alcaligenaceae</taxon>
        <taxon>Bordetella</taxon>
    </lineage>
</organism>
<dbReference type="SUPFAM" id="SSF55729">
    <property type="entry name" value="Acyl-CoA N-acyltransferases (Nat)"/>
    <property type="match status" value="1"/>
</dbReference>
<dbReference type="Gene3D" id="3.40.630.30">
    <property type="match status" value="1"/>
</dbReference>
<sequence length="182" mass="19392">MTASMPTAILIRDSRDADLPAIAAIYAHHVLHGTASFELEPPGLEALRERRAAVLAHGLPYLAAECGGEIVGYAYATPYRPRPAYRHTVEDSVYVRAGHAGQGIGGKLLAALIERCAAGGWRQMLAVVGNSANTASVALHARHGFDTIGTFRSVGYKHGQWRDTVLMQRALGEGDATPPGRP</sequence>
<proteinExistence type="predicted"/>
<accession>A0A0C6P505</accession>
<name>A0A0C6P505_BORBO</name>
<protein>
    <submittedName>
        <fullName evidence="2">Putative acetyltransferase</fullName>
    </submittedName>
</protein>
<dbReference type="RefSeq" id="WP_015064639.1">
    <property type="nucleotide sequence ID" value="NC_019382.1"/>
</dbReference>
<dbReference type="InterPro" id="IPR000182">
    <property type="entry name" value="GNAT_dom"/>
</dbReference>
<dbReference type="GO" id="GO:0016747">
    <property type="term" value="F:acyltransferase activity, transferring groups other than amino-acyl groups"/>
    <property type="evidence" value="ECO:0007669"/>
    <property type="project" value="InterPro"/>
</dbReference>
<feature type="domain" description="N-acetyltransferase" evidence="1">
    <location>
        <begin position="9"/>
        <end position="172"/>
    </location>
</feature>
<dbReference type="PANTHER" id="PTHR43072">
    <property type="entry name" value="N-ACETYLTRANSFERASE"/>
    <property type="match status" value="1"/>
</dbReference>
<evidence type="ECO:0000313" key="2">
    <source>
        <dbReference type="EMBL" id="CCJ54908.1"/>
    </source>
</evidence>
<evidence type="ECO:0000313" key="3">
    <source>
        <dbReference type="Proteomes" id="UP000007564"/>
    </source>
</evidence>
<dbReference type="EMBL" id="HE965806">
    <property type="protein sequence ID" value="CCJ54908.1"/>
    <property type="molecule type" value="Genomic_DNA"/>
</dbReference>
<keyword evidence="2" id="KW-0808">Transferase</keyword>
<dbReference type="Pfam" id="PF00583">
    <property type="entry name" value="Acetyltransf_1"/>
    <property type="match status" value="1"/>
</dbReference>
<dbReference type="CDD" id="cd04301">
    <property type="entry name" value="NAT_SF"/>
    <property type="match status" value="1"/>
</dbReference>
<dbReference type="AlphaFoldDB" id="A0A0C6P505"/>
<dbReference type="KEGG" id="bbh:BN112_2991"/>
<dbReference type="InterPro" id="IPR016181">
    <property type="entry name" value="Acyl_CoA_acyltransferase"/>
</dbReference>
<dbReference type="HOGENOM" id="CLU_013985_4_2_4"/>
<reference evidence="2 3" key="1">
    <citation type="journal article" date="2012" name="BMC Genomics">
        <title>Comparative genomics of the classical Bordetella subspecies: the evolution and exchange of virulence-associated diversity amongst closely related pathogens.</title>
        <authorList>
            <person name="Park J."/>
            <person name="Zhang Y."/>
            <person name="Buboltz A.M."/>
            <person name="Zhang X."/>
            <person name="Schuster S.C."/>
            <person name="Ahuja U."/>
            <person name="Liu M."/>
            <person name="Miller J.F."/>
            <person name="Sebaihia M."/>
            <person name="Bentley S.D."/>
            <person name="Parkhill J."/>
            <person name="Harvill E.T."/>
        </authorList>
    </citation>
    <scope>NUCLEOTIDE SEQUENCE [LARGE SCALE GENOMIC DNA]</scope>
    <source>
        <strain evidence="2 3">253</strain>
    </source>
</reference>